<protein>
    <submittedName>
        <fullName evidence="1">Uncharacterized protein</fullName>
    </submittedName>
</protein>
<dbReference type="EMBL" id="CP010868">
    <property type="protein sequence ID" value="AJM92238.1"/>
    <property type="molecule type" value="Genomic_DNA"/>
</dbReference>
<dbReference type="AlphaFoldDB" id="A0A0C5BR54"/>
<evidence type="ECO:0000313" key="1">
    <source>
        <dbReference type="EMBL" id="AJM92238.1"/>
    </source>
</evidence>
<organism evidence="1 2">
    <name type="scientific">Nitrosopumilus piranensis</name>
    <dbReference type="NCBI Taxonomy" id="1582439"/>
    <lineage>
        <taxon>Archaea</taxon>
        <taxon>Nitrososphaerota</taxon>
        <taxon>Nitrososphaeria</taxon>
        <taxon>Nitrosopumilales</taxon>
        <taxon>Nitrosopumilaceae</taxon>
        <taxon>Nitrosopumilus</taxon>
    </lineage>
</organism>
<dbReference type="Proteomes" id="UP000032027">
    <property type="component" value="Chromosome"/>
</dbReference>
<accession>A0A0C5BR54</accession>
<dbReference type="HOGENOM" id="CLU_3353809_0_0_2"/>
<dbReference type="PATRIC" id="fig|1582439.9.peg.1057"/>
<dbReference type="KEGG" id="nid:NPIRD3C_1026"/>
<dbReference type="STRING" id="1582439.NPIRD3C_1026"/>
<gene>
    <name evidence="1" type="ORF">NPIRD3C_1026</name>
</gene>
<evidence type="ECO:0000313" key="2">
    <source>
        <dbReference type="Proteomes" id="UP000032027"/>
    </source>
</evidence>
<reference evidence="1 2" key="2">
    <citation type="journal article" date="2016" name="ISME J.">
        <title>Physiological and genomic characterization of two novel marine thaumarchaeal strains indicates niche differentiation.</title>
        <authorList>
            <person name="Bayer B."/>
            <person name="Vojvoda J."/>
            <person name="Offre P."/>
            <person name="Alves R.J."/>
            <person name="Elisabeth N.H."/>
            <person name="Garcia J.A."/>
            <person name="Volland J.M."/>
            <person name="Srivastava A."/>
            <person name="Schleper C."/>
            <person name="Herndl G.J."/>
        </authorList>
    </citation>
    <scope>NUCLEOTIDE SEQUENCE [LARGE SCALE GENOMIC DNA]</scope>
    <source>
        <strain evidence="1 2">D3C</strain>
    </source>
</reference>
<name>A0A0C5BR54_9ARCH</name>
<keyword evidence="2" id="KW-1185">Reference proteome</keyword>
<proteinExistence type="predicted"/>
<reference evidence="2" key="1">
    <citation type="submission" date="2015-02" db="EMBL/GenBank/DDBJ databases">
        <title>Characterization of two novel Thaumarchaeota isolated from the Northern Adriatic Sea.</title>
        <authorList>
            <person name="Bayer B."/>
            <person name="Vojvoda J."/>
            <person name="Offre P."/>
            <person name="Srivastava A."/>
            <person name="Elisabeth N."/>
            <person name="Garcia J.A.L."/>
            <person name="Schleper C."/>
            <person name="Herndl G.J."/>
        </authorList>
    </citation>
    <scope>NUCLEOTIDE SEQUENCE [LARGE SCALE GENOMIC DNA]</scope>
    <source>
        <strain evidence="2">D3C</strain>
    </source>
</reference>
<sequence>MLFGIFVLIAINVSNMLEDSERWVIELEPDLDLSDA</sequence>
<reference evidence="1 2" key="3">
    <citation type="journal article" date="2019" name="Int. J. Syst. Evol. Microbiol.">
        <title>Nitrosopumilus adriaticus sp. nov. and Nitrosopumilus piranensis sp. nov., two ammonia-oxidizing archaea from the Adriatic Sea and members of the class Nitrososphaeria.</title>
        <authorList>
            <person name="Bayer B."/>
            <person name="Vojvoda J."/>
            <person name="Reinthaler T."/>
            <person name="Reyes C."/>
            <person name="Pinto M."/>
            <person name="Herndl G.J."/>
        </authorList>
    </citation>
    <scope>NUCLEOTIDE SEQUENCE [LARGE SCALE GENOMIC DNA]</scope>
    <source>
        <strain evidence="1 2">D3C</strain>
    </source>
</reference>